<evidence type="ECO:0000256" key="1">
    <source>
        <dbReference type="SAM" id="MobiDB-lite"/>
    </source>
</evidence>
<organism evidence="2 4">
    <name type="scientific">Cymbomonas tetramitiformis</name>
    <dbReference type="NCBI Taxonomy" id="36881"/>
    <lineage>
        <taxon>Eukaryota</taxon>
        <taxon>Viridiplantae</taxon>
        <taxon>Chlorophyta</taxon>
        <taxon>Pyramimonadophyceae</taxon>
        <taxon>Pyramimonadales</taxon>
        <taxon>Pyramimonadaceae</taxon>
        <taxon>Cymbomonas</taxon>
    </lineage>
</organism>
<evidence type="ECO:0000313" key="4">
    <source>
        <dbReference type="Proteomes" id="UP001190700"/>
    </source>
</evidence>
<sequence length="131" mass="14517">MSDEELAGVLGLAMDRRAMELLFAVAEASTTRLPRSEKTSQEVEHGELPVIPIGSLAEASSTPESNPEPAQTLVAEWVTRSSNYTRQIVQRLNQDWEQRLQRMCNQGQKGAQGMGAAKAIQRRREWNGSPP</sequence>
<evidence type="ECO:0000313" key="2">
    <source>
        <dbReference type="EMBL" id="KAK3262527.1"/>
    </source>
</evidence>
<feature type="compositionally biased region" description="Basic and acidic residues" evidence="1">
    <location>
        <begin position="34"/>
        <end position="47"/>
    </location>
</feature>
<reference evidence="2" key="2">
    <citation type="submission" date="2023-06" db="EMBL/GenBank/DDBJ databases">
        <title>Long-read-based genome assembly of the green algal bacterivore Cymbomonas tetramitiformis.</title>
        <authorList>
            <person name="Gyaltshen Y."/>
            <person name="Rozenberg A."/>
            <person name="Paasch A."/>
            <person name="Burns J.A."/>
            <person name="Warring S."/>
            <person name="Larson R."/>
            <person name="Maurer-Alcala X."/>
            <person name="Dacks J."/>
            <person name="Kim E."/>
        </authorList>
    </citation>
    <scope>NUCLEOTIDE SEQUENCE</scope>
    <source>
        <strain evidence="2">PLY_AMNH</strain>
    </source>
</reference>
<feature type="region of interest" description="Disordered" evidence="1">
    <location>
        <begin position="106"/>
        <end position="131"/>
    </location>
</feature>
<comment type="caution">
    <text evidence="2">The sequence shown here is derived from an EMBL/GenBank/DDBJ whole genome shotgun (WGS) entry which is preliminary data.</text>
</comment>
<dbReference type="Proteomes" id="UP001190700">
    <property type="component" value="Unassembled WGS sequence"/>
</dbReference>
<accession>A0AAE0FMS1</accession>
<reference evidence="2 4" key="1">
    <citation type="journal article" date="2015" name="Genome Biol. Evol.">
        <title>Comparative Genomics of a Bacterivorous Green Alga Reveals Evolutionary Causalities and Consequences of Phago-Mixotrophic Mode of Nutrition.</title>
        <authorList>
            <person name="Burns J.A."/>
            <person name="Paasch A."/>
            <person name="Narechania A."/>
            <person name="Kim E."/>
        </authorList>
    </citation>
    <scope>NUCLEOTIDE SEQUENCE [LARGE SCALE GENOMIC DNA]</scope>
    <source>
        <strain evidence="2">PLY_AMNH</strain>
    </source>
</reference>
<dbReference type="AlphaFoldDB" id="A0AAE0FMS1"/>
<feature type="region of interest" description="Disordered" evidence="1">
    <location>
        <begin position="29"/>
        <end position="50"/>
    </location>
</feature>
<evidence type="ECO:0000313" key="3">
    <source>
        <dbReference type="EMBL" id="KAK3264650.1"/>
    </source>
</evidence>
<name>A0AAE0FMS1_9CHLO</name>
<proteinExistence type="predicted"/>
<feature type="compositionally biased region" description="Low complexity" evidence="1">
    <location>
        <begin position="106"/>
        <end position="119"/>
    </location>
</feature>
<dbReference type="EMBL" id="LGRX02016123">
    <property type="protein sequence ID" value="KAK3262527.1"/>
    <property type="molecule type" value="Genomic_DNA"/>
</dbReference>
<gene>
    <name evidence="3" type="ORF">CYMTET_26623</name>
    <name evidence="2" type="ORF">CYMTET_28621</name>
</gene>
<feature type="compositionally biased region" description="Basic and acidic residues" evidence="1">
    <location>
        <begin position="122"/>
        <end position="131"/>
    </location>
</feature>
<dbReference type="EMBL" id="LGRX02014423">
    <property type="protein sequence ID" value="KAK3264650.1"/>
    <property type="molecule type" value="Genomic_DNA"/>
</dbReference>
<protein>
    <submittedName>
        <fullName evidence="2">Uncharacterized protein</fullName>
    </submittedName>
</protein>
<keyword evidence="4" id="KW-1185">Reference proteome</keyword>